<evidence type="ECO:0000313" key="3">
    <source>
        <dbReference type="EMBL" id="PVD35913.1"/>
    </source>
</evidence>
<protein>
    <recommendedName>
        <fullName evidence="2">Nose resistant-to-fluoxetine protein N-terminal domain-containing protein</fullName>
    </recommendedName>
</protein>
<dbReference type="Pfam" id="PF20146">
    <property type="entry name" value="NRF"/>
    <property type="match status" value="1"/>
</dbReference>
<feature type="transmembrane region" description="Helical" evidence="1">
    <location>
        <begin position="142"/>
        <end position="165"/>
    </location>
</feature>
<organism evidence="3 4">
    <name type="scientific">Pomacea canaliculata</name>
    <name type="common">Golden apple snail</name>
    <dbReference type="NCBI Taxonomy" id="400727"/>
    <lineage>
        <taxon>Eukaryota</taxon>
        <taxon>Metazoa</taxon>
        <taxon>Spiralia</taxon>
        <taxon>Lophotrochozoa</taxon>
        <taxon>Mollusca</taxon>
        <taxon>Gastropoda</taxon>
        <taxon>Caenogastropoda</taxon>
        <taxon>Architaenioglossa</taxon>
        <taxon>Ampullarioidea</taxon>
        <taxon>Ampullariidae</taxon>
        <taxon>Pomacea</taxon>
    </lineage>
</organism>
<keyword evidence="1" id="KW-0812">Transmembrane</keyword>
<dbReference type="InterPro" id="IPR052728">
    <property type="entry name" value="O2_lipid_transport_reg"/>
</dbReference>
<evidence type="ECO:0000259" key="2">
    <source>
        <dbReference type="Pfam" id="PF20146"/>
    </source>
</evidence>
<dbReference type="OrthoDB" id="207378at2759"/>
<feature type="domain" description="Nose resistant-to-fluoxetine protein N-terminal" evidence="2">
    <location>
        <begin position="8"/>
        <end position="110"/>
    </location>
</feature>
<reference evidence="3 4" key="1">
    <citation type="submission" date="2018-04" db="EMBL/GenBank/DDBJ databases">
        <title>The genome of golden apple snail Pomacea canaliculata provides insight into stress tolerance and invasive adaptation.</title>
        <authorList>
            <person name="Liu C."/>
            <person name="Liu B."/>
            <person name="Ren Y."/>
            <person name="Zhang Y."/>
            <person name="Wang H."/>
            <person name="Li S."/>
            <person name="Jiang F."/>
            <person name="Yin L."/>
            <person name="Zhang G."/>
            <person name="Qian W."/>
            <person name="Fan W."/>
        </authorList>
    </citation>
    <scope>NUCLEOTIDE SEQUENCE [LARGE SCALE GENOMIC DNA]</scope>
    <source>
        <strain evidence="3">SZHN2017</strain>
        <tissue evidence="3">Muscle</tissue>
    </source>
</reference>
<keyword evidence="1" id="KW-0472">Membrane</keyword>
<keyword evidence="1" id="KW-1133">Transmembrane helix</keyword>
<dbReference type="Proteomes" id="UP000245119">
    <property type="component" value="Linkage Group LG2"/>
</dbReference>
<dbReference type="PANTHER" id="PTHR11161:SF0">
    <property type="entry name" value="O-ACYLTRANSFERASE LIKE PROTEIN"/>
    <property type="match status" value="1"/>
</dbReference>
<dbReference type="PANTHER" id="PTHR11161">
    <property type="entry name" value="O-ACYLTRANSFERASE"/>
    <property type="match status" value="1"/>
</dbReference>
<dbReference type="InterPro" id="IPR006621">
    <property type="entry name" value="Nose-resist-to-fluoxetine_N"/>
</dbReference>
<sequence length="264" mass="29532">MRGTYHCIYDATGKQGAGLFLGALTWKGNFQQCLDTHQYFAVSLAGGASNNNADDTVPTPNYCSVFMRTPHWLHEAVDALGLPFPVPMPPLIADVCVPNHCTEPDLENIIQTFVNGQSEYTNLTVTEARCYKGRNINGDPAAVFSVTLIFVLIGCVGLGTAYDIFLRRRKLRVKRGPEILIGYQKDTKQYGILKVILAPHPVKLKRRATIGGYEKSDSYLLSELKVEREKLLNKRKTPSLPDISTVMTIFTSLRDRRRRKPPAF</sequence>
<proteinExistence type="predicted"/>
<keyword evidence="4" id="KW-1185">Reference proteome</keyword>
<evidence type="ECO:0000256" key="1">
    <source>
        <dbReference type="SAM" id="Phobius"/>
    </source>
</evidence>
<dbReference type="AlphaFoldDB" id="A0A2T7PR56"/>
<name>A0A2T7PR56_POMCA</name>
<gene>
    <name evidence="3" type="ORF">C0Q70_02882</name>
</gene>
<comment type="caution">
    <text evidence="3">The sequence shown here is derived from an EMBL/GenBank/DDBJ whole genome shotgun (WGS) entry which is preliminary data.</text>
</comment>
<dbReference type="EMBL" id="PZQS01000002">
    <property type="protein sequence ID" value="PVD35913.1"/>
    <property type="molecule type" value="Genomic_DNA"/>
</dbReference>
<evidence type="ECO:0000313" key="4">
    <source>
        <dbReference type="Proteomes" id="UP000245119"/>
    </source>
</evidence>
<accession>A0A2T7PR56</accession>